<dbReference type="EMBL" id="RCZA01000004">
    <property type="protein sequence ID" value="TPG84596.1"/>
    <property type="molecule type" value="Genomic_DNA"/>
</dbReference>
<gene>
    <name evidence="7" type="primary">mhpT</name>
    <name evidence="7" type="ORF">EAH74_11215</name>
</gene>
<dbReference type="InterPro" id="IPR005829">
    <property type="entry name" value="Sugar_transporter_CS"/>
</dbReference>
<dbReference type="GO" id="GO:0005886">
    <property type="term" value="C:plasma membrane"/>
    <property type="evidence" value="ECO:0007669"/>
    <property type="project" value="TreeGrafter"/>
</dbReference>
<comment type="subcellular location">
    <subcellularLocation>
        <location evidence="1">Membrane</location>
        <topology evidence="1">Multi-pass membrane protein</topology>
    </subcellularLocation>
</comment>
<evidence type="ECO:0000313" key="7">
    <source>
        <dbReference type="EMBL" id="TPG84596.1"/>
    </source>
</evidence>
<evidence type="ECO:0000256" key="2">
    <source>
        <dbReference type="ARBA" id="ARBA00022692"/>
    </source>
</evidence>
<feature type="transmembrane region" description="Helical" evidence="5">
    <location>
        <begin position="306"/>
        <end position="327"/>
    </location>
</feature>
<protein>
    <submittedName>
        <fullName evidence="7">3-(3-hydroxy-phenyl)propionate transporter MhpT</fullName>
    </submittedName>
</protein>
<dbReference type="Pfam" id="PF07690">
    <property type="entry name" value="MFS_1"/>
    <property type="match status" value="1"/>
</dbReference>
<keyword evidence="4 5" id="KW-0472">Membrane</keyword>
<dbReference type="PANTHER" id="PTHR23508">
    <property type="entry name" value="CARBOXYLIC ACID TRANSPORTER PROTEIN HOMOLOG"/>
    <property type="match status" value="1"/>
</dbReference>
<name>A0A502IG70_9PSED</name>
<reference evidence="7 8" key="1">
    <citation type="journal article" date="2019" name="Environ. Microbiol.">
        <title>Species interactions and distinct microbial communities in high Arctic permafrost affected cryosols are associated with the CH4 and CO2 gas fluxes.</title>
        <authorList>
            <person name="Altshuler I."/>
            <person name="Hamel J."/>
            <person name="Turney S."/>
            <person name="Magnuson E."/>
            <person name="Levesque R."/>
            <person name="Greer C."/>
            <person name="Whyte L.G."/>
        </authorList>
    </citation>
    <scope>NUCLEOTIDE SEQUENCE [LARGE SCALE GENOMIC DNA]</scope>
    <source>
        <strain evidence="7 8">OWC5</strain>
    </source>
</reference>
<dbReference type="PROSITE" id="PS50850">
    <property type="entry name" value="MFS"/>
    <property type="match status" value="1"/>
</dbReference>
<dbReference type="NCBIfam" id="NF008586">
    <property type="entry name" value="PRK11551.1"/>
    <property type="match status" value="1"/>
</dbReference>
<feature type="transmembrane region" description="Helical" evidence="5">
    <location>
        <begin position="77"/>
        <end position="96"/>
    </location>
</feature>
<sequence length="411" mass="42226">MDTPSRRTTLTIALCFIVALIEGFDLQAAGTAASGLRQTFALDPKSMGWVFSAGIIGLLPGAFFGGWIADRIGRKKILIAAVLLFGVFSLSTAYVSSFSGLLLARFMTGLGLGAALPNLIALCAEAVGEQRRGTAISIMYAGVPLGGALAAVVAMLFTEHWQTTFIIGGLAPLLVVPLMILLLPESSAFRQQQGTVTVARASTGQALFGEDRARVTLALWLSYFFTLTVMYMLLNWLPSLLLEQGFSKGEAGLVQMLFNIGGALGSLLGGLLLDRCNGVKVVLFVYAALLAALAGVGLSVGIVPMAIAGFCAGLFVMAAQLVLYALAPPSYPTSVRATGVGAAVAVGRLGSVAGPLAAGQILAAGAGTTGVLLATSPGLVIAALTIISVIVRSAPQTVPELRTATPVTDKP</sequence>
<accession>A0A502IG70</accession>
<feature type="transmembrane region" description="Helical" evidence="5">
    <location>
        <begin position="281"/>
        <end position="300"/>
    </location>
</feature>
<organism evidence="7 8">
    <name type="scientific">Pseudomonas mandelii</name>
    <dbReference type="NCBI Taxonomy" id="75612"/>
    <lineage>
        <taxon>Bacteria</taxon>
        <taxon>Pseudomonadati</taxon>
        <taxon>Pseudomonadota</taxon>
        <taxon>Gammaproteobacteria</taxon>
        <taxon>Pseudomonadales</taxon>
        <taxon>Pseudomonadaceae</taxon>
        <taxon>Pseudomonas</taxon>
    </lineage>
</organism>
<dbReference type="AlphaFoldDB" id="A0A502IG70"/>
<feature type="transmembrane region" description="Helical" evidence="5">
    <location>
        <begin position="215"/>
        <end position="234"/>
    </location>
</feature>
<feature type="transmembrane region" description="Helical" evidence="5">
    <location>
        <begin position="163"/>
        <end position="183"/>
    </location>
</feature>
<dbReference type="PANTHER" id="PTHR23508:SF10">
    <property type="entry name" value="CARBOXYLIC ACID TRANSPORTER PROTEIN HOMOLOG"/>
    <property type="match status" value="1"/>
</dbReference>
<dbReference type="Gene3D" id="1.20.1250.20">
    <property type="entry name" value="MFS general substrate transporter like domains"/>
    <property type="match status" value="2"/>
</dbReference>
<feature type="transmembrane region" description="Helical" evidence="5">
    <location>
        <begin position="102"/>
        <end position="124"/>
    </location>
</feature>
<keyword evidence="3 5" id="KW-1133">Transmembrane helix</keyword>
<dbReference type="InterPro" id="IPR020846">
    <property type="entry name" value="MFS_dom"/>
</dbReference>
<evidence type="ECO:0000256" key="5">
    <source>
        <dbReference type="SAM" id="Phobius"/>
    </source>
</evidence>
<dbReference type="RefSeq" id="WP_140678308.1">
    <property type="nucleotide sequence ID" value="NZ_RCZA01000004.1"/>
</dbReference>
<evidence type="ECO:0000256" key="1">
    <source>
        <dbReference type="ARBA" id="ARBA00004141"/>
    </source>
</evidence>
<dbReference type="GO" id="GO:0046943">
    <property type="term" value="F:carboxylic acid transmembrane transporter activity"/>
    <property type="evidence" value="ECO:0007669"/>
    <property type="project" value="TreeGrafter"/>
</dbReference>
<dbReference type="Proteomes" id="UP000320914">
    <property type="component" value="Unassembled WGS sequence"/>
</dbReference>
<evidence type="ECO:0000256" key="3">
    <source>
        <dbReference type="ARBA" id="ARBA00022989"/>
    </source>
</evidence>
<proteinExistence type="predicted"/>
<evidence type="ECO:0000313" key="8">
    <source>
        <dbReference type="Proteomes" id="UP000320914"/>
    </source>
</evidence>
<comment type="caution">
    <text evidence="7">The sequence shown here is derived from an EMBL/GenBank/DDBJ whole genome shotgun (WGS) entry which is preliminary data.</text>
</comment>
<keyword evidence="2 5" id="KW-0812">Transmembrane</keyword>
<feature type="transmembrane region" description="Helical" evidence="5">
    <location>
        <begin position="254"/>
        <end position="274"/>
    </location>
</feature>
<dbReference type="PROSITE" id="PS00217">
    <property type="entry name" value="SUGAR_TRANSPORT_2"/>
    <property type="match status" value="1"/>
</dbReference>
<feature type="transmembrane region" description="Helical" evidence="5">
    <location>
        <begin position="136"/>
        <end position="157"/>
    </location>
</feature>
<feature type="transmembrane region" description="Helical" evidence="5">
    <location>
        <begin position="370"/>
        <end position="391"/>
    </location>
</feature>
<dbReference type="PROSITE" id="PS00216">
    <property type="entry name" value="SUGAR_TRANSPORT_1"/>
    <property type="match status" value="1"/>
</dbReference>
<feature type="transmembrane region" description="Helical" evidence="5">
    <location>
        <begin position="339"/>
        <end position="358"/>
    </location>
</feature>
<evidence type="ECO:0000256" key="4">
    <source>
        <dbReference type="ARBA" id="ARBA00023136"/>
    </source>
</evidence>
<evidence type="ECO:0000259" key="6">
    <source>
        <dbReference type="PROSITE" id="PS50850"/>
    </source>
</evidence>
<dbReference type="InterPro" id="IPR036259">
    <property type="entry name" value="MFS_trans_sf"/>
</dbReference>
<dbReference type="InterPro" id="IPR011701">
    <property type="entry name" value="MFS"/>
</dbReference>
<dbReference type="SUPFAM" id="SSF103473">
    <property type="entry name" value="MFS general substrate transporter"/>
    <property type="match status" value="1"/>
</dbReference>
<dbReference type="CDD" id="cd17365">
    <property type="entry name" value="MFS_PcaK_like"/>
    <property type="match status" value="1"/>
</dbReference>
<feature type="transmembrane region" description="Helical" evidence="5">
    <location>
        <begin position="49"/>
        <end position="70"/>
    </location>
</feature>
<feature type="domain" description="Major facilitator superfamily (MFS) profile" evidence="6">
    <location>
        <begin position="11"/>
        <end position="394"/>
    </location>
</feature>